<dbReference type="HAMAP" id="MF_00170">
    <property type="entry name" value="Rib_5P_isom_A"/>
    <property type="match status" value="1"/>
</dbReference>
<dbReference type="NCBIfam" id="NF001924">
    <property type="entry name" value="PRK00702.1"/>
    <property type="match status" value="1"/>
</dbReference>
<dbReference type="PANTHER" id="PTHR11934:SF0">
    <property type="entry name" value="RIBOSE-5-PHOSPHATE ISOMERASE"/>
    <property type="match status" value="1"/>
</dbReference>
<evidence type="ECO:0000256" key="4">
    <source>
        <dbReference type="ARBA" id="ARBA00023235"/>
    </source>
</evidence>
<sequence>MDKAQQGASKRNAGYHAAEMIKDGMVIGLGTGSTVFFAMERLGERIVKDGLSITGVPTSYQAAIRARRYGIPLSSLDEHPELDIAIDGADQADPDLRLIKGRGAALLREKCVCDAAREVLIVVDPTKMVETLNAPVPVEVLPFASAPVSRRLAALGASPVLREGVKKDGPVVTDNGNFILDCDFGAIMDPESLETAIAAIPGALECGLFTAYREKITVIVGEGKGCRVVSLH</sequence>
<evidence type="ECO:0000256" key="5">
    <source>
        <dbReference type="HAMAP-Rule" id="MF_00170"/>
    </source>
</evidence>
<evidence type="ECO:0000313" key="6">
    <source>
        <dbReference type="EMBL" id="CVK32895.1"/>
    </source>
</evidence>
<dbReference type="Gene3D" id="3.40.50.1360">
    <property type="match status" value="1"/>
</dbReference>
<organism evidence="6 7">
    <name type="scientific">Methanoculleus bourgensis</name>
    <dbReference type="NCBI Taxonomy" id="83986"/>
    <lineage>
        <taxon>Archaea</taxon>
        <taxon>Methanobacteriati</taxon>
        <taxon>Methanobacteriota</taxon>
        <taxon>Stenosarchaea group</taxon>
        <taxon>Methanomicrobia</taxon>
        <taxon>Methanomicrobiales</taxon>
        <taxon>Methanomicrobiaceae</taxon>
        <taxon>Methanoculleus</taxon>
    </lineage>
</organism>
<comment type="pathway">
    <text evidence="5">Carbohydrate degradation; pentose phosphate pathway; D-ribose 5-phosphate from D-ribulose 5-phosphate (non-oxidative stage): step 1/1.</text>
</comment>
<dbReference type="InterPro" id="IPR004788">
    <property type="entry name" value="Ribose5P_isomerase_type_A"/>
</dbReference>
<comment type="subunit">
    <text evidence="3">Homotetramer.</text>
</comment>
<evidence type="ECO:0000256" key="2">
    <source>
        <dbReference type="ARBA" id="ARBA00008088"/>
    </source>
</evidence>
<keyword evidence="4 5" id="KW-0413">Isomerase</keyword>
<dbReference type="Proteomes" id="UP000069850">
    <property type="component" value="Chromosome 1"/>
</dbReference>
<feature type="binding site" evidence="5">
    <location>
        <begin position="31"/>
        <end position="34"/>
    </location>
    <ligand>
        <name>substrate</name>
    </ligand>
</feature>
<feature type="binding site" evidence="5">
    <location>
        <begin position="87"/>
        <end position="90"/>
    </location>
    <ligand>
        <name>substrate</name>
    </ligand>
</feature>
<gene>
    <name evidence="5 6" type="primary">rpiA</name>
    <name evidence="6" type="ORF">MMAB1_1682</name>
</gene>
<dbReference type="KEGG" id="mema:MMAB1_1682"/>
<dbReference type="GeneID" id="27137491"/>
<dbReference type="PANTHER" id="PTHR11934">
    <property type="entry name" value="RIBOSE-5-PHOSPHATE ISOMERASE"/>
    <property type="match status" value="1"/>
</dbReference>
<name>A0A0X3BMX2_9EURY</name>
<dbReference type="GO" id="GO:0009052">
    <property type="term" value="P:pentose-phosphate shunt, non-oxidative branch"/>
    <property type="evidence" value="ECO:0007669"/>
    <property type="project" value="UniProtKB-UniRule"/>
</dbReference>
<evidence type="ECO:0000256" key="1">
    <source>
        <dbReference type="ARBA" id="ARBA00001713"/>
    </source>
</evidence>
<dbReference type="FunFam" id="3.30.70.260:FF:000018">
    <property type="entry name" value="Ribose-5-phosphate isomerase A"/>
    <property type="match status" value="1"/>
</dbReference>
<dbReference type="SUPFAM" id="SSF75445">
    <property type="entry name" value="D-ribose-5-phosphate isomerase (RpiA), lid domain"/>
    <property type="match status" value="1"/>
</dbReference>
<dbReference type="SUPFAM" id="SSF100950">
    <property type="entry name" value="NagB/RpiA/CoA transferase-like"/>
    <property type="match status" value="1"/>
</dbReference>
<protein>
    <recommendedName>
        <fullName evidence="5">Ribose-5-phosphate isomerase A</fullName>
        <ecNumber evidence="5">5.3.1.6</ecNumber>
    </recommendedName>
    <alternativeName>
        <fullName evidence="5">Phosphoriboisomerase A</fullName>
        <shortName evidence="5">PRI</shortName>
    </alternativeName>
</protein>
<dbReference type="EC" id="5.3.1.6" evidence="5"/>
<accession>A0A0X3BMX2</accession>
<dbReference type="FunFam" id="3.40.50.1360:FF:000001">
    <property type="entry name" value="Ribose-5-phosphate isomerase A"/>
    <property type="match status" value="1"/>
</dbReference>
<evidence type="ECO:0000313" key="7">
    <source>
        <dbReference type="Proteomes" id="UP000069850"/>
    </source>
</evidence>
<feature type="binding site" evidence="5">
    <location>
        <begin position="100"/>
        <end position="103"/>
    </location>
    <ligand>
        <name>substrate</name>
    </ligand>
</feature>
<dbReference type="RefSeq" id="WP_062263503.1">
    <property type="nucleotide sequence ID" value="NZ_LT158599.1"/>
</dbReference>
<comment type="catalytic activity">
    <reaction evidence="1 5">
        <text>aldehydo-D-ribose 5-phosphate = D-ribulose 5-phosphate</text>
        <dbReference type="Rhea" id="RHEA:14657"/>
        <dbReference type="ChEBI" id="CHEBI:58121"/>
        <dbReference type="ChEBI" id="CHEBI:58273"/>
        <dbReference type="EC" id="5.3.1.6"/>
    </reaction>
</comment>
<feature type="binding site" evidence="5">
    <location>
        <position position="127"/>
    </location>
    <ligand>
        <name>substrate</name>
    </ligand>
</feature>
<dbReference type="EMBL" id="LT158599">
    <property type="protein sequence ID" value="CVK32895.1"/>
    <property type="molecule type" value="Genomic_DNA"/>
</dbReference>
<dbReference type="Gene3D" id="3.30.70.260">
    <property type="match status" value="1"/>
</dbReference>
<reference evidence="6 7" key="1">
    <citation type="submission" date="2016-01" db="EMBL/GenBank/DDBJ databases">
        <authorList>
            <person name="Manzoor S."/>
        </authorList>
    </citation>
    <scope>NUCLEOTIDE SEQUENCE [LARGE SCALE GENOMIC DNA]</scope>
    <source>
        <strain evidence="6">Methanoculleus sp MAB1</strain>
    </source>
</reference>
<dbReference type="AlphaFoldDB" id="A0A0X3BMX2"/>
<dbReference type="UniPathway" id="UPA00115">
    <property type="reaction ID" value="UER00412"/>
</dbReference>
<dbReference type="CDD" id="cd01398">
    <property type="entry name" value="RPI_A"/>
    <property type="match status" value="1"/>
</dbReference>
<dbReference type="GO" id="GO:0004751">
    <property type="term" value="F:ribose-5-phosphate isomerase activity"/>
    <property type="evidence" value="ECO:0007669"/>
    <property type="project" value="UniProtKB-UniRule"/>
</dbReference>
<comment type="function">
    <text evidence="5">Catalyzes the reversible conversion of ribose-5-phosphate to ribulose 5-phosphate.</text>
</comment>
<dbReference type="GO" id="GO:0006014">
    <property type="term" value="P:D-ribose metabolic process"/>
    <property type="evidence" value="ECO:0007669"/>
    <property type="project" value="TreeGrafter"/>
</dbReference>
<comment type="subunit">
    <text evidence="5">Homodimer.</text>
</comment>
<feature type="active site" description="Proton acceptor" evidence="5">
    <location>
        <position position="109"/>
    </location>
</feature>
<comment type="similarity">
    <text evidence="2 5">Belongs to the ribose 5-phosphate isomerase family.</text>
</comment>
<dbReference type="Pfam" id="PF06026">
    <property type="entry name" value="Rib_5-P_isom_A"/>
    <property type="match status" value="1"/>
</dbReference>
<dbReference type="InterPro" id="IPR037171">
    <property type="entry name" value="NagB/RpiA_transferase-like"/>
</dbReference>
<dbReference type="GO" id="GO:0005829">
    <property type="term" value="C:cytosol"/>
    <property type="evidence" value="ECO:0007669"/>
    <property type="project" value="TreeGrafter"/>
</dbReference>
<dbReference type="OrthoDB" id="19013at2157"/>
<evidence type="ECO:0000256" key="3">
    <source>
        <dbReference type="ARBA" id="ARBA00011881"/>
    </source>
</evidence>
<proteinExistence type="inferred from homology"/>
<dbReference type="InterPro" id="IPR020672">
    <property type="entry name" value="Ribose5P_isomerase_typA_subgr"/>
</dbReference>
<dbReference type="NCBIfam" id="TIGR00021">
    <property type="entry name" value="rpiA"/>
    <property type="match status" value="1"/>
</dbReference>